<feature type="domain" description="Transposase (putative) gypsy type" evidence="1">
    <location>
        <begin position="176"/>
        <end position="235"/>
    </location>
</feature>
<dbReference type="InterPro" id="IPR007321">
    <property type="entry name" value="Transposase_28"/>
</dbReference>
<keyword evidence="3" id="KW-1185">Reference proteome</keyword>
<proteinExistence type="predicted"/>
<reference evidence="2" key="1">
    <citation type="submission" date="2018-05" db="EMBL/GenBank/DDBJ databases">
        <title>Draft genome of Mucuna pruriens seed.</title>
        <authorList>
            <person name="Nnadi N.E."/>
            <person name="Vos R."/>
            <person name="Hasami M.H."/>
            <person name="Devisetty U.K."/>
            <person name="Aguiy J.C."/>
        </authorList>
    </citation>
    <scope>NUCLEOTIDE SEQUENCE [LARGE SCALE GENOMIC DNA]</scope>
    <source>
        <strain evidence="2">JCA_2017</strain>
    </source>
</reference>
<protein>
    <recommendedName>
        <fullName evidence="1">Transposase (putative) gypsy type domain-containing protein</fullName>
    </recommendedName>
</protein>
<comment type="caution">
    <text evidence="2">The sequence shown here is derived from an EMBL/GenBank/DDBJ whole genome shotgun (WGS) entry which is preliminary data.</text>
</comment>
<dbReference type="PANTHER" id="PTHR31099">
    <property type="entry name" value="OS06G0165300 PROTEIN"/>
    <property type="match status" value="1"/>
</dbReference>
<organism evidence="2 3">
    <name type="scientific">Mucuna pruriens</name>
    <name type="common">Velvet bean</name>
    <name type="synonym">Dolichos pruriens</name>
    <dbReference type="NCBI Taxonomy" id="157652"/>
    <lineage>
        <taxon>Eukaryota</taxon>
        <taxon>Viridiplantae</taxon>
        <taxon>Streptophyta</taxon>
        <taxon>Embryophyta</taxon>
        <taxon>Tracheophyta</taxon>
        <taxon>Spermatophyta</taxon>
        <taxon>Magnoliopsida</taxon>
        <taxon>eudicotyledons</taxon>
        <taxon>Gunneridae</taxon>
        <taxon>Pentapetalae</taxon>
        <taxon>rosids</taxon>
        <taxon>fabids</taxon>
        <taxon>Fabales</taxon>
        <taxon>Fabaceae</taxon>
        <taxon>Papilionoideae</taxon>
        <taxon>50 kb inversion clade</taxon>
        <taxon>NPAAA clade</taxon>
        <taxon>indigoferoid/millettioid clade</taxon>
        <taxon>Phaseoleae</taxon>
        <taxon>Mucuna</taxon>
    </lineage>
</organism>
<accession>A0A371FNC5</accession>
<dbReference type="EMBL" id="QJKJ01008444">
    <property type="protein sequence ID" value="RDX79752.1"/>
    <property type="molecule type" value="Genomic_DNA"/>
</dbReference>
<evidence type="ECO:0000313" key="3">
    <source>
        <dbReference type="Proteomes" id="UP000257109"/>
    </source>
</evidence>
<evidence type="ECO:0000259" key="1">
    <source>
        <dbReference type="Pfam" id="PF04195"/>
    </source>
</evidence>
<name>A0A371FNC5_MUCPR</name>
<sequence>MFKALCLSISGYSFHLLLPPYSYCTCARGRFHHLLFHSHCTCARGRLYLLLFDFNPFFSTHHDTRATSEVDSSILRSQSSNSDSESSEIFPFEIWYHDNIEDALPNDPYFWVDPNVKKVSSALIRPNSLLGMAKAICQCEPWSVTVFPYRPDEPVNGRPEAGEAPFFYIYNTLPLKLGVKLPFTHFERSILRALNVAPTQLHLNSWTFVRVFELLCEDMGRAPSLSIFFWFFSLRKTTKVGWTSLSNRPKRKLLKPFLESFKVFKNCYFKSVVFVSVARKDLEKWEDEFIEELNDVPLLSSADLIKGAGYSTGYLRNIKKKTSLIVPLAAVEPGDAPQAIAEEAPQVQPMVILDSLEGSPFSTEADQTLGGKRTAGDDSDIDDFVLGAPDDHPATKTEGNAIIEEVLIGRPSSPLVWARSLAVGQVVDRHLAAPSDCLRVKNMDITGTFSTLQRFAGCSLILARVAEAEFGFLEK</sequence>
<dbReference type="PANTHER" id="PTHR31099:SF49">
    <property type="entry name" value="MYOSIN HEAVY CHAIN-LIKE PROTEIN"/>
    <property type="match status" value="1"/>
</dbReference>
<gene>
    <name evidence="2" type="ORF">CR513_39794</name>
</gene>
<evidence type="ECO:0000313" key="2">
    <source>
        <dbReference type="EMBL" id="RDX79752.1"/>
    </source>
</evidence>
<dbReference type="Proteomes" id="UP000257109">
    <property type="component" value="Unassembled WGS sequence"/>
</dbReference>
<feature type="non-terminal residue" evidence="2">
    <location>
        <position position="1"/>
    </location>
</feature>
<dbReference type="AlphaFoldDB" id="A0A371FNC5"/>
<dbReference type="Pfam" id="PF04195">
    <property type="entry name" value="Transposase_28"/>
    <property type="match status" value="1"/>
</dbReference>
<dbReference type="OrthoDB" id="1436780at2759"/>